<sequence length="284" mass="32670">MAHDLFLQASPRSGARNRNNRMNQRPLSTGRRSLLPALLIALWLMLPLARPVLAAPLDLKVPAEGHLHNEQQHQQIQEQWRGRRQQLLGQIDQAHQEQQALQRQLRLLDDRLALARQQLARARQDQQAGAELRTGLRDWLMQLLDRLEQYQQQSLPFLAEERQQRLERLRQLLADDSQEAAEPVRRILEALQIEAQYGQEAEAYPQQIELAGEPLQVEILRLGRLALFFRSPDGSRAGVYDPLTRQFQQRTAADSAAIDRALQQIRREAAPQLVALPLGRIERP</sequence>
<feature type="compositionally biased region" description="Polar residues" evidence="2">
    <location>
        <begin position="16"/>
        <end position="28"/>
    </location>
</feature>
<dbReference type="AlphaFoldDB" id="A0A1G6X3Z1"/>
<evidence type="ECO:0008006" key="5">
    <source>
        <dbReference type="Google" id="ProtNLM"/>
    </source>
</evidence>
<feature type="region of interest" description="Disordered" evidence="2">
    <location>
        <begin position="1"/>
        <end position="28"/>
    </location>
</feature>
<name>A0A1G6X3Z1_9BACT</name>
<dbReference type="Pfam" id="PF11932">
    <property type="entry name" value="DUF3450"/>
    <property type="match status" value="1"/>
</dbReference>
<gene>
    <name evidence="3" type="ORF">SAMN05661003_101127</name>
</gene>
<keyword evidence="4" id="KW-1185">Reference proteome</keyword>
<protein>
    <recommendedName>
        <fullName evidence="5">DUF3450 domain-containing protein</fullName>
    </recommendedName>
</protein>
<dbReference type="EMBL" id="FNAQ01000001">
    <property type="protein sequence ID" value="SDD72764.1"/>
    <property type="molecule type" value="Genomic_DNA"/>
</dbReference>
<evidence type="ECO:0000313" key="3">
    <source>
        <dbReference type="EMBL" id="SDD72764.1"/>
    </source>
</evidence>
<organism evidence="3 4">
    <name type="scientific">Desulfuromonas thiophila</name>
    <dbReference type="NCBI Taxonomy" id="57664"/>
    <lineage>
        <taxon>Bacteria</taxon>
        <taxon>Pseudomonadati</taxon>
        <taxon>Thermodesulfobacteriota</taxon>
        <taxon>Desulfuromonadia</taxon>
        <taxon>Desulfuromonadales</taxon>
        <taxon>Desulfuromonadaceae</taxon>
        <taxon>Desulfuromonas</taxon>
    </lineage>
</organism>
<dbReference type="Proteomes" id="UP000243205">
    <property type="component" value="Unassembled WGS sequence"/>
</dbReference>
<dbReference type="STRING" id="57664.SAMN05661003_101127"/>
<accession>A0A1G6X3Z1</accession>
<feature type="coiled-coil region" evidence="1">
    <location>
        <begin position="84"/>
        <end position="125"/>
    </location>
</feature>
<dbReference type="InterPro" id="IPR016866">
    <property type="entry name" value="UCP028069"/>
</dbReference>
<evidence type="ECO:0000313" key="4">
    <source>
        <dbReference type="Proteomes" id="UP000243205"/>
    </source>
</evidence>
<evidence type="ECO:0000256" key="2">
    <source>
        <dbReference type="SAM" id="MobiDB-lite"/>
    </source>
</evidence>
<reference evidence="4" key="1">
    <citation type="submission" date="2016-10" db="EMBL/GenBank/DDBJ databases">
        <authorList>
            <person name="Varghese N."/>
            <person name="Submissions S."/>
        </authorList>
    </citation>
    <scope>NUCLEOTIDE SEQUENCE [LARGE SCALE GENOMIC DNA]</scope>
    <source>
        <strain evidence="4">DSM 8987</strain>
    </source>
</reference>
<keyword evidence="1" id="KW-0175">Coiled coil</keyword>
<proteinExistence type="predicted"/>
<evidence type="ECO:0000256" key="1">
    <source>
        <dbReference type="SAM" id="Coils"/>
    </source>
</evidence>
<dbReference type="OrthoDB" id="5880116at2"/>